<protein>
    <submittedName>
        <fullName evidence="1">Phosphotransferase</fullName>
    </submittedName>
</protein>
<gene>
    <name evidence="1" type="ORF">BON30_36735</name>
</gene>
<dbReference type="GO" id="GO:0016740">
    <property type="term" value="F:transferase activity"/>
    <property type="evidence" value="ECO:0007669"/>
    <property type="project" value="UniProtKB-KW"/>
</dbReference>
<dbReference type="InterPro" id="IPR027417">
    <property type="entry name" value="P-loop_NTPase"/>
</dbReference>
<dbReference type="Proteomes" id="UP000182229">
    <property type="component" value="Unassembled WGS sequence"/>
</dbReference>
<comment type="caution">
    <text evidence="1">The sequence shown here is derived from an EMBL/GenBank/DDBJ whole genome shotgun (WGS) entry which is preliminary data.</text>
</comment>
<dbReference type="OrthoDB" id="9811893at2"/>
<evidence type="ECO:0000313" key="1">
    <source>
        <dbReference type="EMBL" id="OJH35619.1"/>
    </source>
</evidence>
<dbReference type="SUPFAM" id="SSF52540">
    <property type="entry name" value="P-loop containing nucleoside triphosphate hydrolases"/>
    <property type="match status" value="1"/>
</dbReference>
<reference evidence="2" key="1">
    <citation type="submission" date="2016-11" db="EMBL/GenBank/DDBJ databases">
        <authorList>
            <person name="Shukria A."/>
            <person name="Stevens D.C."/>
        </authorList>
    </citation>
    <scope>NUCLEOTIDE SEQUENCE [LARGE SCALE GENOMIC DNA]</scope>
    <source>
        <strain evidence="2">Cbfe23</strain>
    </source>
</reference>
<dbReference type="Gene3D" id="3.40.50.300">
    <property type="entry name" value="P-loop containing nucleotide triphosphate hydrolases"/>
    <property type="match status" value="1"/>
</dbReference>
<accession>A0A1L9B029</accession>
<dbReference type="Pfam" id="PF13671">
    <property type="entry name" value="AAA_33"/>
    <property type="match status" value="1"/>
</dbReference>
<organism evidence="1 2">
    <name type="scientific">Cystobacter ferrugineus</name>
    <dbReference type="NCBI Taxonomy" id="83449"/>
    <lineage>
        <taxon>Bacteria</taxon>
        <taxon>Pseudomonadati</taxon>
        <taxon>Myxococcota</taxon>
        <taxon>Myxococcia</taxon>
        <taxon>Myxococcales</taxon>
        <taxon>Cystobacterineae</taxon>
        <taxon>Archangiaceae</taxon>
        <taxon>Cystobacter</taxon>
    </lineage>
</organism>
<proteinExistence type="predicted"/>
<name>A0A1L9B029_9BACT</name>
<reference evidence="1 2" key="2">
    <citation type="submission" date="2016-12" db="EMBL/GenBank/DDBJ databases">
        <title>Draft Genome Sequence of Cystobacter ferrugineus Strain Cbfe23.</title>
        <authorList>
            <person name="Akbar S."/>
            <person name="Dowd S.E."/>
            <person name="Stevens D.C."/>
        </authorList>
    </citation>
    <scope>NUCLEOTIDE SEQUENCE [LARGE SCALE GENOMIC DNA]</scope>
    <source>
        <strain evidence="1 2">Cbfe23</strain>
    </source>
</reference>
<dbReference type="STRING" id="83449.BON30_36735"/>
<dbReference type="EMBL" id="MPIN01000013">
    <property type="protein sequence ID" value="OJH35619.1"/>
    <property type="molecule type" value="Genomic_DNA"/>
</dbReference>
<dbReference type="AlphaFoldDB" id="A0A1L9B029"/>
<keyword evidence="1" id="KW-0808">Transferase</keyword>
<keyword evidence="2" id="KW-1185">Reference proteome</keyword>
<sequence>MSGTTPLDAMPDVLIITGIMAAGKSTVAQALAERLPRSVHVRGDIFRRMIVGGREEMTPEAAPEAERQLTLRYELAATVADGYARAGFKVVYQDLLLGTYLEKAVNRLRSWRPGVVVLCPAPAVAAARDEARAKTGYGAWSAEAFDRLFRAETPRLGLWVDNSGLTLDETVDFILDRLEQVRNGLPRPAP</sequence>
<dbReference type="RefSeq" id="WP_071903194.1">
    <property type="nucleotide sequence ID" value="NZ_MPIN01000013.1"/>
</dbReference>
<evidence type="ECO:0000313" key="2">
    <source>
        <dbReference type="Proteomes" id="UP000182229"/>
    </source>
</evidence>